<feature type="transmembrane region" description="Helical" evidence="7">
    <location>
        <begin position="78"/>
        <end position="102"/>
    </location>
</feature>
<sequence>MPLFRRKLSPNLTSEKMSLVNDNDCVEDNFDAENRSLTCSFSELPHWLKDNVDIFTGYRRPTYSYIKSYPSITPWDFLVQYSFLAGVLLCLTFSTLFHSFMCHSEMVCANWNRCDYCGIVFLSIGSVIPISYYAFYCNRTISIIYITLVSVLGIATVCKLCAHILCLILI</sequence>
<dbReference type="AlphaFoldDB" id="A0A397VBJ6"/>
<evidence type="ECO:0000256" key="1">
    <source>
        <dbReference type="ARBA" id="ARBA00004141"/>
    </source>
</evidence>
<evidence type="ECO:0000313" key="9">
    <source>
        <dbReference type="Proteomes" id="UP000266673"/>
    </source>
</evidence>
<name>A0A397VBJ6_9GLOM</name>
<evidence type="ECO:0000256" key="2">
    <source>
        <dbReference type="ARBA" id="ARBA00007018"/>
    </source>
</evidence>
<comment type="caution">
    <text evidence="8">The sequence shown here is derived from an EMBL/GenBank/DDBJ whole genome shotgun (WGS) entry which is preliminary data.</text>
</comment>
<feature type="transmembrane region" description="Helical" evidence="7">
    <location>
        <begin position="141"/>
        <end position="169"/>
    </location>
</feature>
<organism evidence="8 9">
    <name type="scientific">Gigaspora rosea</name>
    <dbReference type="NCBI Taxonomy" id="44941"/>
    <lineage>
        <taxon>Eukaryota</taxon>
        <taxon>Fungi</taxon>
        <taxon>Fungi incertae sedis</taxon>
        <taxon>Mucoromycota</taxon>
        <taxon>Glomeromycotina</taxon>
        <taxon>Glomeromycetes</taxon>
        <taxon>Diversisporales</taxon>
        <taxon>Gigasporaceae</taxon>
        <taxon>Gigaspora</taxon>
    </lineage>
</organism>
<evidence type="ECO:0000256" key="5">
    <source>
        <dbReference type="ARBA" id="ARBA00023136"/>
    </source>
</evidence>
<dbReference type="STRING" id="44941.A0A397VBJ6"/>
<dbReference type="PANTHER" id="PTHR20855:SF52">
    <property type="entry name" value="ADIPONECTIN RECEPTOR PROTEIN"/>
    <property type="match status" value="1"/>
</dbReference>
<dbReference type="GO" id="GO:0038023">
    <property type="term" value="F:signaling receptor activity"/>
    <property type="evidence" value="ECO:0007669"/>
    <property type="project" value="TreeGrafter"/>
</dbReference>
<dbReference type="Proteomes" id="UP000266673">
    <property type="component" value="Unassembled WGS sequence"/>
</dbReference>
<dbReference type="GO" id="GO:0016020">
    <property type="term" value="C:membrane"/>
    <property type="evidence" value="ECO:0007669"/>
    <property type="project" value="UniProtKB-SubCell"/>
</dbReference>
<dbReference type="GO" id="GO:0046872">
    <property type="term" value="F:metal ion binding"/>
    <property type="evidence" value="ECO:0007669"/>
    <property type="project" value="UniProtKB-KW"/>
</dbReference>
<gene>
    <name evidence="8" type="ORF">C2G38_1293152</name>
</gene>
<comment type="similarity">
    <text evidence="2">Belongs to the ADIPOR family.</text>
</comment>
<reference evidence="8 9" key="1">
    <citation type="submission" date="2018-06" db="EMBL/GenBank/DDBJ databases">
        <title>Comparative genomics reveals the genomic features of Rhizophagus irregularis, R. cerebriforme, R. diaphanum and Gigaspora rosea, and their symbiotic lifestyle signature.</title>
        <authorList>
            <person name="Morin E."/>
            <person name="San Clemente H."/>
            <person name="Chen E.C.H."/>
            <person name="De La Providencia I."/>
            <person name="Hainaut M."/>
            <person name="Kuo A."/>
            <person name="Kohler A."/>
            <person name="Murat C."/>
            <person name="Tang N."/>
            <person name="Roy S."/>
            <person name="Loubradou J."/>
            <person name="Henrissat B."/>
            <person name="Grigoriev I.V."/>
            <person name="Corradi N."/>
            <person name="Roux C."/>
            <person name="Martin F.M."/>
        </authorList>
    </citation>
    <scope>NUCLEOTIDE SEQUENCE [LARGE SCALE GENOMIC DNA]</scope>
    <source>
        <strain evidence="8 9">DAOM 194757</strain>
    </source>
</reference>
<dbReference type="Pfam" id="PF03006">
    <property type="entry name" value="HlyIII"/>
    <property type="match status" value="1"/>
</dbReference>
<evidence type="ECO:0000256" key="7">
    <source>
        <dbReference type="SAM" id="Phobius"/>
    </source>
</evidence>
<keyword evidence="3 7" id="KW-0812">Transmembrane</keyword>
<feature type="transmembrane region" description="Helical" evidence="7">
    <location>
        <begin position="114"/>
        <end position="135"/>
    </location>
</feature>
<proteinExistence type="inferred from homology"/>
<feature type="binding site" evidence="6">
    <location>
        <position position="98"/>
    </location>
    <ligand>
        <name>Zn(2+)</name>
        <dbReference type="ChEBI" id="CHEBI:29105"/>
    </ligand>
</feature>
<dbReference type="OrthoDB" id="529367at2759"/>
<evidence type="ECO:0000256" key="6">
    <source>
        <dbReference type="PIRSR" id="PIRSR604254-1"/>
    </source>
</evidence>
<evidence type="ECO:0000313" key="8">
    <source>
        <dbReference type="EMBL" id="RIB19078.1"/>
    </source>
</evidence>
<comment type="subcellular location">
    <subcellularLocation>
        <location evidence="1">Membrane</location>
        <topology evidence="1">Multi-pass membrane protein</topology>
    </subcellularLocation>
</comment>
<evidence type="ECO:0000256" key="4">
    <source>
        <dbReference type="ARBA" id="ARBA00022989"/>
    </source>
</evidence>
<keyword evidence="6" id="KW-0862">Zinc</keyword>
<dbReference type="EMBL" id="QKWP01000497">
    <property type="protein sequence ID" value="RIB19078.1"/>
    <property type="molecule type" value="Genomic_DNA"/>
</dbReference>
<keyword evidence="9" id="KW-1185">Reference proteome</keyword>
<keyword evidence="4 7" id="KW-1133">Transmembrane helix</keyword>
<accession>A0A397VBJ6</accession>
<protein>
    <submittedName>
        <fullName evidence="8">Hemolysin-III related-domain-containing protein</fullName>
    </submittedName>
</protein>
<evidence type="ECO:0000256" key="3">
    <source>
        <dbReference type="ARBA" id="ARBA00022692"/>
    </source>
</evidence>
<dbReference type="PANTHER" id="PTHR20855">
    <property type="entry name" value="ADIPOR/PROGESTIN RECEPTOR-RELATED"/>
    <property type="match status" value="1"/>
</dbReference>
<keyword evidence="6" id="KW-0479">Metal-binding</keyword>
<keyword evidence="5 7" id="KW-0472">Membrane</keyword>
<dbReference type="InterPro" id="IPR004254">
    <property type="entry name" value="AdipoR/HlyIII-related"/>
</dbReference>